<evidence type="ECO:0000313" key="3">
    <source>
        <dbReference type="Proteomes" id="UP000075883"/>
    </source>
</evidence>
<feature type="region of interest" description="Disordered" evidence="1">
    <location>
        <begin position="326"/>
        <end position="372"/>
    </location>
</feature>
<dbReference type="VEuPathDB" id="VectorBase:ACUA004486"/>
<accession>A0A182LXR9</accession>
<reference evidence="2" key="2">
    <citation type="submission" date="2020-05" db="UniProtKB">
        <authorList>
            <consortium name="EnsemblMetazoa"/>
        </authorList>
    </citation>
    <scope>IDENTIFICATION</scope>
    <source>
        <strain evidence="2">A-37</strain>
    </source>
</reference>
<evidence type="ECO:0000313" key="2">
    <source>
        <dbReference type="EnsemblMetazoa" id="ACUA004486-PA"/>
    </source>
</evidence>
<organism evidence="2 3">
    <name type="scientific">Anopheles culicifacies</name>
    <dbReference type="NCBI Taxonomy" id="139723"/>
    <lineage>
        <taxon>Eukaryota</taxon>
        <taxon>Metazoa</taxon>
        <taxon>Ecdysozoa</taxon>
        <taxon>Arthropoda</taxon>
        <taxon>Hexapoda</taxon>
        <taxon>Insecta</taxon>
        <taxon>Pterygota</taxon>
        <taxon>Neoptera</taxon>
        <taxon>Endopterygota</taxon>
        <taxon>Diptera</taxon>
        <taxon>Nematocera</taxon>
        <taxon>Culicoidea</taxon>
        <taxon>Culicidae</taxon>
        <taxon>Anophelinae</taxon>
        <taxon>Anopheles</taxon>
        <taxon>culicifacies species complex</taxon>
    </lineage>
</organism>
<name>A0A182LXR9_9DIPT</name>
<keyword evidence="3" id="KW-1185">Reference proteome</keyword>
<evidence type="ECO:0008006" key="4">
    <source>
        <dbReference type="Google" id="ProtNLM"/>
    </source>
</evidence>
<dbReference type="EMBL" id="AXCM01000193">
    <property type="status" value="NOT_ANNOTATED_CDS"/>
    <property type="molecule type" value="Genomic_DNA"/>
</dbReference>
<reference evidence="3" key="1">
    <citation type="submission" date="2013-09" db="EMBL/GenBank/DDBJ databases">
        <title>The Genome Sequence of Anopheles culicifacies species A.</title>
        <authorList>
            <consortium name="The Broad Institute Genomics Platform"/>
            <person name="Neafsey D.E."/>
            <person name="Besansky N."/>
            <person name="Howell P."/>
            <person name="Walton C."/>
            <person name="Young S.K."/>
            <person name="Zeng Q."/>
            <person name="Gargeya S."/>
            <person name="Fitzgerald M."/>
            <person name="Haas B."/>
            <person name="Abouelleil A."/>
            <person name="Allen A.W."/>
            <person name="Alvarado L."/>
            <person name="Arachchi H.M."/>
            <person name="Berlin A.M."/>
            <person name="Chapman S.B."/>
            <person name="Gainer-Dewar J."/>
            <person name="Goldberg J."/>
            <person name="Griggs A."/>
            <person name="Gujja S."/>
            <person name="Hansen M."/>
            <person name="Howarth C."/>
            <person name="Imamovic A."/>
            <person name="Ireland A."/>
            <person name="Larimer J."/>
            <person name="McCowan C."/>
            <person name="Murphy C."/>
            <person name="Pearson M."/>
            <person name="Poon T.W."/>
            <person name="Priest M."/>
            <person name="Roberts A."/>
            <person name="Saif S."/>
            <person name="Shea T."/>
            <person name="Sisk P."/>
            <person name="Sykes S."/>
            <person name="Wortman J."/>
            <person name="Nusbaum C."/>
            <person name="Birren B."/>
        </authorList>
    </citation>
    <scope>NUCLEOTIDE SEQUENCE [LARGE SCALE GENOMIC DNA]</scope>
    <source>
        <strain evidence="3">A-37</strain>
    </source>
</reference>
<dbReference type="Pfam" id="PF16021">
    <property type="entry name" value="PDCD7"/>
    <property type="match status" value="1"/>
</dbReference>
<proteinExistence type="predicted"/>
<protein>
    <recommendedName>
        <fullName evidence="4">Programmed cell death protein 7</fullName>
    </recommendedName>
</protein>
<dbReference type="STRING" id="139723.A0A182LXR9"/>
<dbReference type="Proteomes" id="UP000075883">
    <property type="component" value="Unassembled WGS sequence"/>
</dbReference>
<dbReference type="AlphaFoldDB" id="A0A182LXR9"/>
<dbReference type="InterPro" id="IPR031974">
    <property type="entry name" value="PDCD7"/>
</dbReference>
<evidence type="ECO:0000256" key="1">
    <source>
        <dbReference type="SAM" id="MobiDB-lite"/>
    </source>
</evidence>
<dbReference type="EnsemblMetazoa" id="ACUA004486-RA">
    <property type="protein sequence ID" value="ACUA004486-PA"/>
    <property type="gene ID" value="ACUA004486"/>
</dbReference>
<sequence>MFAHELCLLDTTKPPPPIDDSFPHPTLLEQLRMTDVQRVEQFLATVVSRNVRTDCKVRSSTIPISISTCRAELCEALHVLENLKHSSLVLDDLLLREDESDTRWTEELDRAKQLRRALVGVLEPLENVERKQHLMHKLAKRHKKRAWQKRRNKRLQEDRKAEQAIRTQRLEEIAAWEAEWKDRLDRERVAREELQMKTIILNDVRRRKARAKRMLTRFEKAVQLQQQRRHVPSTNTCGSEERLVTKMDALITEWKGKLGECVKEEKRLKAELNRQSTGNVSRRRENRWRKVLFGSAALGAVTGHRSNDDWWQELIAVRRAWDKFSLPSNTDQNQKEDHMTDGESVAPTTWIVPPEQPLPEWDVYQERKTTKR</sequence>